<dbReference type="WBParaSite" id="PSAMB.scaffold18921size868.g37726.t1">
    <property type="protein sequence ID" value="PSAMB.scaffold18921size868.g37726.t1"/>
    <property type="gene ID" value="PSAMB.scaffold18921size868.g37726"/>
</dbReference>
<dbReference type="AlphaFoldDB" id="A0A914VFJ9"/>
<evidence type="ECO:0000313" key="2">
    <source>
        <dbReference type="WBParaSite" id="PSAMB.scaffold18921size868.g37726.t1"/>
    </source>
</evidence>
<proteinExistence type="predicted"/>
<name>A0A914VFJ9_9BILA</name>
<dbReference type="Proteomes" id="UP000887566">
    <property type="component" value="Unplaced"/>
</dbReference>
<organism evidence="1 2">
    <name type="scientific">Plectus sambesii</name>
    <dbReference type="NCBI Taxonomy" id="2011161"/>
    <lineage>
        <taxon>Eukaryota</taxon>
        <taxon>Metazoa</taxon>
        <taxon>Ecdysozoa</taxon>
        <taxon>Nematoda</taxon>
        <taxon>Chromadorea</taxon>
        <taxon>Plectida</taxon>
        <taxon>Plectina</taxon>
        <taxon>Plectoidea</taxon>
        <taxon>Plectidae</taxon>
        <taxon>Plectus</taxon>
    </lineage>
</organism>
<evidence type="ECO:0000313" key="1">
    <source>
        <dbReference type="Proteomes" id="UP000887566"/>
    </source>
</evidence>
<keyword evidence="1" id="KW-1185">Reference proteome</keyword>
<sequence length="48" mass="5225">MEQSSYQHTNNLGRQVNPLAATEVISPPMASELPLELKPALVSTFVNT</sequence>
<reference evidence="2" key="1">
    <citation type="submission" date="2022-11" db="UniProtKB">
        <authorList>
            <consortium name="WormBaseParasite"/>
        </authorList>
    </citation>
    <scope>IDENTIFICATION</scope>
</reference>
<protein>
    <submittedName>
        <fullName evidence="2">Uncharacterized protein</fullName>
    </submittedName>
</protein>
<accession>A0A914VFJ9</accession>